<feature type="compositionally biased region" description="Basic and acidic residues" evidence="2">
    <location>
        <begin position="641"/>
        <end position="653"/>
    </location>
</feature>
<reference evidence="3" key="1">
    <citation type="submission" date="2022-07" db="EMBL/GenBank/DDBJ databases">
        <title>Fungi with potential for degradation of polypropylene.</title>
        <authorList>
            <person name="Gostincar C."/>
        </authorList>
    </citation>
    <scope>NUCLEOTIDE SEQUENCE</scope>
    <source>
        <strain evidence="3">EXF-13287</strain>
    </source>
</reference>
<evidence type="ECO:0000313" key="4">
    <source>
        <dbReference type="Proteomes" id="UP001174691"/>
    </source>
</evidence>
<protein>
    <submittedName>
        <fullName evidence="3">Uncharacterized protein</fullName>
    </submittedName>
</protein>
<evidence type="ECO:0000256" key="2">
    <source>
        <dbReference type="SAM" id="MobiDB-lite"/>
    </source>
</evidence>
<sequence length="1427" mass="156016">MSGPTNLAVPVKLDAFVFNKSVCNGHPCDAKIAPITQPNYTFLQLDDSLIQNDILDHVDLHNAIPFDSNPRLVDLGQNAAIRQNRLGVYLHWVLPRFYRGGVAATPSAASSGAHAEQRRKKGFAVPDANDAAGTQPDYSSPQFRQLPNRWLVIRKLDPDAATTVPNRAQGADIPAVAAWVVESDRLRKIDDATLDDSDLQVDVSPFITTQSDKTEGNIHIGEQAEIFIGYREEAQRWSEATQGVDRADLTVVSASNHLFPDYQPHCSNVFSTLDTFACNINGKPGNLTAADVSYYVLGWHSDAANDPLADTDPKVTREVRLKNLNMALNSKPQDIQDWLQSADAARVLCHGAMYDVAWHVDKLPAQVPANVAAHSLANDMPVSVGTTPIDALLAYVNAHQVTDLEQDLAALGPLLRAQDDGVQAQRAATDELQNWNFARAAGGVHWHFQNDTTTTAQDPGTTQADALEKLNQLQRMADATARQLAELRWAMFSYWWQYACLSANERKSAQFPLDALAAEVDRLDDLMAKQQALVKTMSTDTKTFPQLPTAGVEPEFGQPRDPTLLVGGIQAGWPDDYLDALAVRLDTQLMTPTAPVGDMTPYCTRVLPEGLRDTALALAEEFLILAPPPPTTVSQAGEAGEAGKHGQDGRSDEFPTYGEGKLDDGDGHYPPLYHDYGKHGDPKGTMRDQWGGTQPWFPLFIEWEAEYFHVPWNDWQLEGKLTDQLDQRWKLGIRDGVVLSTSPALSDTRSLSGRILLLPQPNFSLQAAVADLFGNTDPDLIKKYLPTQAQRDAVRNDTYQLPFLSAPLDGFTAELLTLVKGTHIKPNARYPQTGYALSGLQPLPDAQIGPFGPSELAIIGASSEMTPFGTTVRFSAAANPAADGGDDATPISFKPVTHGQFRFAKLNIVDKFGQAICAIDPRYGHEDEQAVYPCLGDYFAPQQLQGSGQPNVVIPPPKDKPGFCEFAQVPPAINQPARLNCTFVKHDKRHDCQPLQYAYWRPVTEWESPIWGWIVLNYVDYGLQIFLPDGTFYREVRLAAPGSKAATSLGAKWLPFDPPTVLPDTRQLDLLLNKLTAPDQTYLLAFLAMAGQSLDASASAPSAYGSFLGSLVGRPLALVNAGWSLELATDAKTDQSSLDNHQNKQTGLLQGKEIYQFPLKLGDKDRACDGLVGYFKALADSQPGNELELSAIYTYYVDLPDEPKAPLKQIGTDNYPPIPSFWLQPDNYIDATGKKTPLQSAGEYTRDWNAQLEVFGMLVDPFVPVTSYSSVLPIGSLRLPPWTWQAAMNKMTAFFHLGPVLVTDDVQRWWDQDPTKTLGPAYALSPPDLDQTVKGSAVGIPSLPVANWAWLQPFVDPASGKQEHMALGLAKVDSKPGYQAGPYTALEGYLQLKAPIICPDTPAKPKPQPPSAPAERGVALRAAHSGG</sequence>
<keyword evidence="1" id="KW-0175">Coiled coil</keyword>
<gene>
    <name evidence="3" type="ORF">NKR19_g3593</name>
</gene>
<feature type="coiled-coil region" evidence="1">
    <location>
        <begin position="463"/>
        <end position="533"/>
    </location>
</feature>
<evidence type="ECO:0000256" key="1">
    <source>
        <dbReference type="SAM" id="Coils"/>
    </source>
</evidence>
<feature type="compositionally biased region" description="Pro residues" evidence="2">
    <location>
        <begin position="1402"/>
        <end position="1412"/>
    </location>
</feature>
<feature type="region of interest" description="Disordered" evidence="2">
    <location>
        <begin position="1400"/>
        <end position="1427"/>
    </location>
</feature>
<organism evidence="3 4">
    <name type="scientific">Coniochaeta hoffmannii</name>
    <dbReference type="NCBI Taxonomy" id="91930"/>
    <lineage>
        <taxon>Eukaryota</taxon>
        <taxon>Fungi</taxon>
        <taxon>Dikarya</taxon>
        <taxon>Ascomycota</taxon>
        <taxon>Pezizomycotina</taxon>
        <taxon>Sordariomycetes</taxon>
        <taxon>Sordariomycetidae</taxon>
        <taxon>Coniochaetales</taxon>
        <taxon>Coniochaetaceae</taxon>
        <taxon>Coniochaeta</taxon>
    </lineage>
</organism>
<accession>A0AA38RWL8</accession>
<dbReference type="EMBL" id="JANBVN010000041">
    <property type="protein sequence ID" value="KAJ9158102.1"/>
    <property type="molecule type" value="Genomic_DNA"/>
</dbReference>
<evidence type="ECO:0000313" key="3">
    <source>
        <dbReference type="EMBL" id="KAJ9158102.1"/>
    </source>
</evidence>
<feature type="region of interest" description="Disordered" evidence="2">
    <location>
        <begin position="629"/>
        <end position="660"/>
    </location>
</feature>
<name>A0AA38RWL8_9PEZI</name>
<comment type="caution">
    <text evidence="3">The sequence shown here is derived from an EMBL/GenBank/DDBJ whole genome shotgun (WGS) entry which is preliminary data.</text>
</comment>
<proteinExistence type="predicted"/>
<keyword evidence="4" id="KW-1185">Reference proteome</keyword>
<dbReference type="Proteomes" id="UP001174691">
    <property type="component" value="Unassembled WGS sequence"/>
</dbReference>